<dbReference type="Gene3D" id="2.40.30.30">
    <property type="entry name" value="Riboflavin kinase-like"/>
    <property type="match status" value="1"/>
</dbReference>
<dbReference type="NCBIfam" id="NF004160">
    <property type="entry name" value="PRK05627.1-3"/>
    <property type="match status" value="1"/>
</dbReference>
<evidence type="ECO:0000259" key="15">
    <source>
        <dbReference type="SMART" id="SM00904"/>
    </source>
</evidence>
<evidence type="ECO:0000256" key="3">
    <source>
        <dbReference type="ARBA" id="ARBA00022630"/>
    </source>
</evidence>
<dbReference type="EC" id="2.7.1.26" evidence="14"/>
<keyword evidence="7 14" id="KW-0547">Nucleotide-binding</keyword>
<dbReference type="SMART" id="SM00904">
    <property type="entry name" value="Flavokinase"/>
    <property type="match status" value="1"/>
</dbReference>
<dbReference type="NCBIfam" id="TIGR00083">
    <property type="entry name" value="ribF"/>
    <property type="match status" value="1"/>
</dbReference>
<evidence type="ECO:0000256" key="10">
    <source>
        <dbReference type="ARBA" id="ARBA00022840"/>
    </source>
</evidence>
<comment type="pathway">
    <text evidence="2 14">Cofactor biosynthesis; FMN biosynthesis; FMN from riboflavin (ATP route): step 1/1.</text>
</comment>
<evidence type="ECO:0000313" key="17">
    <source>
        <dbReference type="Proteomes" id="UP000651156"/>
    </source>
</evidence>
<dbReference type="RefSeq" id="WP_193932191.1">
    <property type="nucleotide sequence ID" value="NZ_CAWPMZ010000051.1"/>
</dbReference>
<evidence type="ECO:0000313" key="16">
    <source>
        <dbReference type="EMBL" id="MBE9191030.1"/>
    </source>
</evidence>
<dbReference type="InterPro" id="IPR023468">
    <property type="entry name" value="Riboflavin_kinase"/>
</dbReference>
<evidence type="ECO:0000256" key="1">
    <source>
        <dbReference type="ARBA" id="ARBA00004726"/>
    </source>
</evidence>
<dbReference type="Pfam" id="PF06574">
    <property type="entry name" value="FAD_syn"/>
    <property type="match status" value="2"/>
</dbReference>
<keyword evidence="9 14" id="KW-0274">FAD</keyword>
<dbReference type="PANTHER" id="PTHR22749">
    <property type="entry name" value="RIBOFLAVIN KINASE/FMN ADENYLYLTRANSFERASE"/>
    <property type="match status" value="1"/>
</dbReference>
<evidence type="ECO:0000256" key="4">
    <source>
        <dbReference type="ARBA" id="ARBA00022643"/>
    </source>
</evidence>
<keyword evidence="10 14" id="KW-0067">ATP-binding</keyword>
<dbReference type="InterPro" id="IPR023465">
    <property type="entry name" value="Riboflavin_kinase_dom_sf"/>
</dbReference>
<dbReference type="Gene3D" id="3.40.50.620">
    <property type="entry name" value="HUPs"/>
    <property type="match status" value="1"/>
</dbReference>
<evidence type="ECO:0000256" key="11">
    <source>
        <dbReference type="ARBA" id="ARBA00023268"/>
    </source>
</evidence>
<name>A0ABR9USK7_9CHRO</name>
<dbReference type="SUPFAM" id="SSF52374">
    <property type="entry name" value="Nucleotidylyl transferase"/>
    <property type="match status" value="1"/>
</dbReference>
<evidence type="ECO:0000256" key="2">
    <source>
        <dbReference type="ARBA" id="ARBA00005201"/>
    </source>
</evidence>
<dbReference type="PIRSF" id="PIRSF004491">
    <property type="entry name" value="FAD_Synth"/>
    <property type="match status" value="1"/>
</dbReference>
<dbReference type="Proteomes" id="UP000651156">
    <property type="component" value="Unassembled WGS sequence"/>
</dbReference>
<gene>
    <name evidence="16" type="ORF">IQ230_11830</name>
</gene>
<comment type="caution">
    <text evidence="16">The sequence shown here is derived from an EMBL/GenBank/DDBJ whole genome shotgun (WGS) entry which is preliminary data.</text>
</comment>
<evidence type="ECO:0000256" key="14">
    <source>
        <dbReference type="PIRNR" id="PIRNR004491"/>
    </source>
</evidence>
<protein>
    <recommendedName>
        <fullName evidence="14">Riboflavin biosynthesis protein</fullName>
    </recommendedName>
    <domain>
        <recommendedName>
            <fullName evidence="14">Riboflavin kinase</fullName>
            <ecNumber evidence="14">2.7.1.26</ecNumber>
        </recommendedName>
        <alternativeName>
            <fullName evidence="14">Flavokinase</fullName>
        </alternativeName>
    </domain>
    <domain>
        <recommendedName>
            <fullName evidence="14">FMN adenylyltransferase</fullName>
            <ecNumber evidence="14">2.7.7.2</ecNumber>
        </recommendedName>
        <alternativeName>
            <fullName evidence="14">FAD pyrophosphorylase</fullName>
        </alternativeName>
        <alternativeName>
            <fullName evidence="14">FAD synthase</fullName>
        </alternativeName>
    </domain>
</protein>
<evidence type="ECO:0000256" key="9">
    <source>
        <dbReference type="ARBA" id="ARBA00022827"/>
    </source>
</evidence>
<dbReference type="InterPro" id="IPR014729">
    <property type="entry name" value="Rossmann-like_a/b/a_fold"/>
</dbReference>
<dbReference type="GO" id="GO:0008531">
    <property type="term" value="F:riboflavin kinase activity"/>
    <property type="evidence" value="ECO:0007669"/>
    <property type="project" value="UniProtKB-EC"/>
</dbReference>
<keyword evidence="8 14" id="KW-0418">Kinase</keyword>
<feature type="domain" description="Riboflavin kinase" evidence="15">
    <location>
        <begin position="206"/>
        <end position="331"/>
    </location>
</feature>
<evidence type="ECO:0000256" key="8">
    <source>
        <dbReference type="ARBA" id="ARBA00022777"/>
    </source>
</evidence>
<keyword evidence="11" id="KW-0511">Multifunctional enzyme</keyword>
<keyword evidence="3 14" id="KW-0285">Flavoprotein</keyword>
<comment type="similarity">
    <text evidence="14">Belongs to the ribF family.</text>
</comment>
<keyword evidence="6 14" id="KW-0548">Nucleotidyltransferase</keyword>
<dbReference type="PANTHER" id="PTHR22749:SF6">
    <property type="entry name" value="RIBOFLAVIN KINASE"/>
    <property type="match status" value="1"/>
</dbReference>
<dbReference type="SUPFAM" id="SSF82114">
    <property type="entry name" value="Riboflavin kinase-like"/>
    <property type="match status" value="1"/>
</dbReference>
<comment type="catalytic activity">
    <reaction evidence="13 14">
        <text>FMN + ATP + H(+) = FAD + diphosphate</text>
        <dbReference type="Rhea" id="RHEA:17237"/>
        <dbReference type="ChEBI" id="CHEBI:15378"/>
        <dbReference type="ChEBI" id="CHEBI:30616"/>
        <dbReference type="ChEBI" id="CHEBI:33019"/>
        <dbReference type="ChEBI" id="CHEBI:57692"/>
        <dbReference type="ChEBI" id="CHEBI:58210"/>
        <dbReference type="EC" id="2.7.7.2"/>
    </reaction>
</comment>
<dbReference type="InterPro" id="IPR015864">
    <property type="entry name" value="FAD_synthase"/>
</dbReference>
<organism evidence="16 17">
    <name type="scientific">Gloeocapsopsis crepidinum LEGE 06123</name>
    <dbReference type="NCBI Taxonomy" id="588587"/>
    <lineage>
        <taxon>Bacteria</taxon>
        <taxon>Bacillati</taxon>
        <taxon>Cyanobacteriota</taxon>
        <taxon>Cyanophyceae</taxon>
        <taxon>Oscillatoriophycideae</taxon>
        <taxon>Chroococcales</taxon>
        <taxon>Chroococcaceae</taxon>
        <taxon>Gloeocapsopsis</taxon>
    </lineage>
</organism>
<dbReference type="InterPro" id="IPR015865">
    <property type="entry name" value="Riboflavin_kinase_bac/euk"/>
</dbReference>
<keyword evidence="17" id="KW-1185">Reference proteome</keyword>
<evidence type="ECO:0000256" key="7">
    <source>
        <dbReference type="ARBA" id="ARBA00022741"/>
    </source>
</evidence>
<reference evidence="16 17" key="1">
    <citation type="submission" date="2020-10" db="EMBL/GenBank/DDBJ databases">
        <authorList>
            <person name="Castelo-Branco R."/>
            <person name="Eusebio N."/>
            <person name="Adriana R."/>
            <person name="Vieira A."/>
            <person name="Brugerolle De Fraissinette N."/>
            <person name="Rezende De Castro R."/>
            <person name="Schneider M.P."/>
            <person name="Vasconcelos V."/>
            <person name="Leao P.N."/>
        </authorList>
    </citation>
    <scope>NUCLEOTIDE SEQUENCE [LARGE SCALE GENOMIC DNA]</scope>
    <source>
        <strain evidence="16 17">LEGE 06123</strain>
    </source>
</reference>
<keyword evidence="4 14" id="KW-0288">FMN</keyword>
<evidence type="ECO:0000256" key="6">
    <source>
        <dbReference type="ARBA" id="ARBA00022695"/>
    </source>
</evidence>
<evidence type="ECO:0000256" key="5">
    <source>
        <dbReference type="ARBA" id="ARBA00022679"/>
    </source>
</evidence>
<dbReference type="CDD" id="cd02064">
    <property type="entry name" value="FAD_synthetase_N"/>
    <property type="match status" value="1"/>
</dbReference>
<dbReference type="EC" id="2.7.7.2" evidence="14"/>
<keyword evidence="5 14" id="KW-0808">Transferase</keyword>
<dbReference type="Pfam" id="PF01687">
    <property type="entry name" value="Flavokinase"/>
    <property type="match status" value="1"/>
</dbReference>
<comment type="catalytic activity">
    <reaction evidence="12 14">
        <text>riboflavin + ATP = FMN + ADP + H(+)</text>
        <dbReference type="Rhea" id="RHEA:14357"/>
        <dbReference type="ChEBI" id="CHEBI:15378"/>
        <dbReference type="ChEBI" id="CHEBI:30616"/>
        <dbReference type="ChEBI" id="CHEBI:57986"/>
        <dbReference type="ChEBI" id="CHEBI:58210"/>
        <dbReference type="ChEBI" id="CHEBI:456216"/>
        <dbReference type="EC" id="2.7.1.26"/>
    </reaction>
</comment>
<dbReference type="GO" id="GO:0003919">
    <property type="term" value="F:FMN adenylyltransferase activity"/>
    <property type="evidence" value="ECO:0007669"/>
    <property type="project" value="UniProtKB-EC"/>
</dbReference>
<comment type="pathway">
    <text evidence="1 14">Cofactor biosynthesis; FAD biosynthesis; FAD from FMN: step 1/1.</text>
</comment>
<sequence length="335" mass="36772">MWVTSSLTNALTPTAVALGNFDGIHLGHQEVIRPILHRIKSQEEVKSLLSYPLSVTAETQQVSSSDRPEHIYSTVVTFNPHPQEFFTGKKRSLLTPLDEKVKQLQSLGIEQLVRVPFTKDLAALSPQDFVEKILIQQLCCQEISVGENFCFGKQRCGTAKDLKAIAAGFGIPVTIVPIHARAGDRISSSAIRQALEHGDLPCATELLGRPYTLTGTVVKGQQLGRTIGFPTANIAVPPEKFLPSKGVYAVQVFIQGGDNYQGVMNIGNRPTINGTHPSVEVYLFDWSGDLYGKTLTVQLEKFLRPEQKFASLDELKAQIQFDCTAAKEVLQGNTK</sequence>
<evidence type="ECO:0000256" key="13">
    <source>
        <dbReference type="ARBA" id="ARBA00049494"/>
    </source>
</evidence>
<proteinExistence type="inferred from homology"/>
<dbReference type="NCBIfam" id="NF004162">
    <property type="entry name" value="PRK05627.1-5"/>
    <property type="match status" value="1"/>
</dbReference>
<accession>A0ABR9USK7</accession>
<dbReference type="EMBL" id="JADEWN010000025">
    <property type="protein sequence ID" value="MBE9191030.1"/>
    <property type="molecule type" value="Genomic_DNA"/>
</dbReference>
<evidence type="ECO:0000256" key="12">
    <source>
        <dbReference type="ARBA" id="ARBA00047880"/>
    </source>
</evidence>
<dbReference type="InterPro" id="IPR002606">
    <property type="entry name" value="Riboflavin_kinase_bac"/>
</dbReference>